<dbReference type="InterPro" id="IPR026960">
    <property type="entry name" value="RVT-Znf"/>
</dbReference>
<dbReference type="AlphaFoldDB" id="A0AAV9CB96"/>
<dbReference type="EMBL" id="JAUJYO010000020">
    <property type="protein sequence ID" value="KAK1286333.1"/>
    <property type="molecule type" value="Genomic_DNA"/>
</dbReference>
<sequence>MGGLGVIDLEVFNRALLSKWVWKFILEERALWKQVVVGGLQRRRQQYLQLPQPSLCYSMVWKNISRLGRPILSAVRWSLGRGDQIRFWSYHWCGTSPLQVIYHEFFEVACNQVGTVRELWDQSALGVGWVFQLRRRLEEEFLQYTQLYCVLANFRIDELKDDEPLWVDSAGFSVHAAYSWWGRDHPFNLSVARKSPQIWGCKAPLKVRFFIWLAFNKRLLTRAYRANWRLADSLSCALCADGVETTSHLFCECRLMLQVGAD</sequence>
<dbReference type="Proteomes" id="UP001180020">
    <property type="component" value="Unassembled WGS sequence"/>
</dbReference>
<reference evidence="2" key="2">
    <citation type="submission" date="2023-06" db="EMBL/GenBank/DDBJ databases">
        <authorList>
            <person name="Ma L."/>
            <person name="Liu K.-W."/>
            <person name="Li Z."/>
            <person name="Hsiao Y.-Y."/>
            <person name="Qi Y."/>
            <person name="Fu T."/>
            <person name="Tang G."/>
            <person name="Zhang D."/>
            <person name="Sun W.-H."/>
            <person name="Liu D.-K."/>
            <person name="Li Y."/>
            <person name="Chen G.-Z."/>
            <person name="Liu X.-D."/>
            <person name="Liao X.-Y."/>
            <person name="Jiang Y.-T."/>
            <person name="Yu X."/>
            <person name="Hao Y."/>
            <person name="Huang J."/>
            <person name="Zhao X.-W."/>
            <person name="Ke S."/>
            <person name="Chen Y.-Y."/>
            <person name="Wu W.-L."/>
            <person name="Hsu J.-L."/>
            <person name="Lin Y.-F."/>
            <person name="Huang M.-D."/>
            <person name="Li C.-Y."/>
            <person name="Huang L."/>
            <person name="Wang Z.-W."/>
            <person name="Zhao X."/>
            <person name="Zhong W.-Y."/>
            <person name="Peng D.-H."/>
            <person name="Ahmad S."/>
            <person name="Lan S."/>
            <person name="Zhang J.-S."/>
            <person name="Tsai W.-C."/>
            <person name="Van De Peer Y."/>
            <person name="Liu Z.-J."/>
        </authorList>
    </citation>
    <scope>NUCLEOTIDE SEQUENCE</scope>
    <source>
        <strain evidence="2">CP</strain>
        <tissue evidence="2">Leaves</tissue>
    </source>
</reference>
<protein>
    <recommendedName>
        <fullName evidence="1">Reverse transcriptase zinc-binding domain-containing protein</fullName>
    </recommendedName>
</protein>
<comment type="caution">
    <text evidence="2">The sequence shown here is derived from an EMBL/GenBank/DDBJ whole genome shotgun (WGS) entry which is preliminary data.</text>
</comment>
<evidence type="ECO:0000313" key="3">
    <source>
        <dbReference type="Proteomes" id="UP001180020"/>
    </source>
</evidence>
<accession>A0AAV9CB96</accession>
<evidence type="ECO:0000313" key="2">
    <source>
        <dbReference type="EMBL" id="KAK1286333.1"/>
    </source>
</evidence>
<evidence type="ECO:0000259" key="1">
    <source>
        <dbReference type="Pfam" id="PF13966"/>
    </source>
</evidence>
<reference evidence="2" key="1">
    <citation type="journal article" date="2023" name="Nat. Commun.">
        <title>Diploid and tetraploid genomes of Acorus and the evolution of monocots.</title>
        <authorList>
            <person name="Ma L."/>
            <person name="Liu K.W."/>
            <person name="Li Z."/>
            <person name="Hsiao Y.Y."/>
            <person name="Qi Y."/>
            <person name="Fu T."/>
            <person name="Tang G.D."/>
            <person name="Zhang D."/>
            <person name="Sun W.H."/>
            <person name="Liu D.K."/>
            <person name="Li Y."/>
            <person name="Chen G.Z."/>
            <person name="Liu X.D."/>
            <person name="Liao X.Y."/>
            <person name="Jiang Y.T."/>
            <person name="Yu X."/>
            <person name="Hao Y."/>
            <person name="Huang J."/>
            <person name="Zhao X.W."/>
            <person name="Ke S."/>
            <person name="Chen Y.Y."/>
            <person name="Wu W.L."/>
            <person name="Hsu J.L."/>
            <person name="Lin Y.F."/>
            <person name="Huang M.D."/>
            <person name="Li C.Y."/>
            <person name="Huang L."/>
            <person name="Wang Z.W."/>
            <person name="Zhao X."/>
            <person name="Zhong W.Y."/>
            <person name="Peng D.H."/>
            <person name="Ahmad S."/>
            <person name="Lan S."/>
            <person name="Zhang J.S."/>
            <person name="Tsai W.C."/>
            <person name="Van de Peer Y."/>
            <person name="Liu Z.J."/>
        </authorList>
    </citation>
    <scope>NUCLEOTIDE SEQUENCE</scope>
    <source>
        <strain evidence="2">CP</strain>
    </source>
</reference>
<name>A0AAV9CB96_ACOCL</name>
<dbReference type="Pfam" id="PF13966">
    <property type="entry name" value="zf-RVT"/>
    <property type="match status" value="1"/>
</dbReference>
<keyword evidence="3" id="KW-1185">Reference proteome</keyword>
<proteinExistence type="predicted"/>
<gene>
    <name evidence="2" type="ORF">QJS10_CPB20g00796</name>
</gene>
<organism evidence="2 3">
    <name type="scientific">Acorus calamus</name>
    <name type="common">Sweet flag</name>
    <dbReference type="NCBI Taxonomy" id="4465"/>
    <lineage>
        <taxon>Eukaryota</taxon>
        <taxon>Viridiplantae</taxon>
        <taxon>Streptophyta</taxon>
        <taxon>Embryophyta</taxon>
        <taxon>Tracheophyta</taxon>
        <taxon>Spermatophyta</taxon>
        <taxon>Magnoliopsida</taxon>
        <taxon>Liliopsida</taxon>
        <taxon>Acoraceae</taxon>
        <taxon>Acorus</taxon>
    </lineage>
</organism>
<dbReference type="PANTHER" id="PTHR36617">
    <property type="entry name" value="PROTEIN, PUTATIVE-RELATED"/>
    <property type="match status" value="1"/>
</dbReference>
<dbReference type="PANTHER" id="PTHR36617:SF15">
    <property type="entry name" value="REVERSE TRANSCRIPTASE ZINC-BINDING DOMAIN-CONTAINING PROTEIN"/>
    <property type="match status" value="1"/>
</dbReference>
<feature type="domain" description="Reverse transcriptase zinc-binding" evidence="1">
    <location>
        <begin position="172"/>
        <end position="258"/>
    </location>
</feature>